<dbReference type="EMBL" id="CP020563">
    <property type="protein sequence ID" value="ARF71605.1"/>
    <property type="molecule type" value="Genomic_DNA"/>
</dbReference>
<dbReference type="InterPro" id="IPR001031">
    <property type="entry name" value="Thioesterase"/>
</dbReference>
<dbReference type="Pfam" id="PF00975">
    <property type="entry name" value="Thioesterase"/>
    <property type="match status" value="1"/>
</dbReference>
<dbReference type="Gene3D" id="1.10.1200.10">
    <property type="entry name" value="ACP-like"/>
    <property type="match status" value="3"/>
</dbReference>
<dbReference type="InterPro" id="IPR009081">
    <property type="entry name" value="PP-bd_ACP"/>
</dbReference>
<dbReference type="Gene3D" id="3.30.300.30">
    <property type="match status" value="4"/>
</dbReference>
<dbReference type="InterPro" id="IPR036736">
    <property type="entry name" value="ACP-like_sf"/>
</dbReference>
<dbReference type="Gene3D" id="3.40.50.1820">
    <property type="entry name" value="alpha/beta hydrolase"/>
    <property type="match status" value="1"/>
</dbReference>
<dbReference type="InterPro" id="IPR020845">
    <property type="entry name" value="AMP-binding_CS"/>
</dbReference>
<dbReference type="CDD" id="cd19531">
    <property type="entry name" value="LCL_NRPS-like"/>
    <property type="match status" value="1"/>
</dbReference>
<dbReference type="Proteomes" id="UP000192251">
    <property type="component" value="Chromosome"/>
</dbReference>
<dbReference type="Gene3D" id="3.40.50.980">
    <property type="match status" value="2"/>
</dbReference>
<dbReference type="PROSITE" id="PS50075">
    <property type="entry name" value="CARRIER"/>
    <property type="match status" value="4"/>
</dbReference>
<dbReference type="FunFam" id="1.10.1200.10:FF:000005">
    <property type="entry name" value="Nonribosomal peptide synthetase 1"/>
    <property type="match status" value="1"/>
</dbReference>
<comment type="cofactor">
    <cofactor evidence="1">
        <name>pantetheine 4'-phosphate</name>
        <dbReference type="ChEBI" id="CHEBI:47942"/>
    </cofactor>
</comment>
<dbReference type="GO" id="GO:0044550">
    <property type="term" value="P:secondary metabolite biosynthetic process"/>
    <property type="evidence" value="ECO:0007669"/>
    <property type="project" value="UniProtKB-ARBA"/>
</dbReference>
<dbReference type="KEGG" id="kab:B7C62_04555"/>
<name>A0ABC8BN76_9ACTN</name>
<feature type="domain" description="Carrier" evidence="8">
    <location>
        <begin position="3863"/>
        <end position="3938"/>
    </location>
</feature>
<feature type="compositionally biased region" description="Basic and acidic residues" evidence="7">
    <location>
        <begin position="534"/>
        <end position="547"/>
    </location>
</feature>
<dbReference type="SUPFAM" id="SSF52777">
    <property type="entry name" value="CoA-dependent acyltransferases"/>
    <property type="match status" value="10"/>
</dbReference>
<dbReference type="SUPFAM" id="SSF47336">
    <property type="entry name" value="ACP-like"/>
    <property type="match status" value="4"/>
</dbReference>
<dbReference type="FunFam" id="1.10.1200.10:FF:000016">
    <property type="entry name" value="Non-ribosomal peptide synthase"/>
    <property type="match status" value="1"/>
</dbReference>
<dbReference type="SUPFAM" id="SSF53474">
    <property type="entry name" value="alpha/beta-Hydrolases"/>
    <property type="match status" value="1"/>
</dbReference>
<accession>A0ABC8BN76</accession>
<feature type="domain" description="Carrier" evidence="8">
    <location>
        <begin position="4903"/>
        <end position="4978"/>
    </location>
</feature>
<reference evidence="9 10" key="1">
    <citation type="submission" date="2017-04" db="EMBL/GenBank/DDBJ databases">
        <title>The complete genome sequence of Streptomyces albolongus YIM 101047, the producer of novel bafilomycins and novel odoriferous sesquiterpenoids.</title>
        <authorList>
            <person name="Yin M."/>
            <person name="Jiang Y."/>
        </authorList>
    </citation>
    <scope>NUCLEOTIDE SEQUENCE [LARGE SCALE GENOMIC DNA]</scope>
    <source>
        <strain evidence="9 10">YIM 101047</strain>
    </source>
</reference>
<evidence type="ECO:0000313" key="9">
    <source>
        <dbReference type="EMBL" id="ARF71605.1"/>
    </source>
</evidence>
<keyword evidence="6" id="KW-0045">Antibiotic biosynthesis</keyword>
<feature type="domain" description="Carrier" evidence="8">
    <location>
        <begin position="2295"/>
        <end position="2369"/>
    </location>
</feature>
<dbReference type="FunFam" id="2.30.38.10:FF:000001">
    <property type="entry name" value="Non-ribosomal peptide synthetase PvdI"/>
    <property type="match status" value="4"/>
</dbReference>
<dbReference type="PROSITE" id="PS00455">
    <property type="entry name" value="AMP_BINDING"/>
    <property type="match status" value="3"/>
</dbReference>
<dbReference type="InterPro" id="IPR029058">
    <property type="entry name" value="AB_hydrolase_fold"/>
</dbReference>
<organism evidence="9 10">
    <name type="scientific">Kitasatospora albolonga</name>
    <dbReference type="NCBI Taxonomy" id="68173"/>
    <lineage>
        <taxon>Bacteria</taxon>
        <taxon>Bacillati</taxon>
        <taxon>Actinomycetota</taxon>
        <taxon>Actinomycetes</taxon>
        <taxon>Kitasatosporales</taxon>
        <taxon>Streptomycetaceae</taxon>
        <taxon>Kitasatospora</taxon>
    </lineage>
</organism>
<dbReference type="InterPro" id="IPR006162">
    <property type="entry name" value="Ppantetheine_attach_site"/>
</dbReference>
<keyword evidence="3" id="KW-0596">Phosphopantetheine</keyword>
<dbReference type="Gene3D" id="2.30.38.10">
    <property type="entry name" value="Luciferase, Domain 3"/>
    <property type="match status" value="1"/>
</dbReference>
<keyword evidence="10" id="KW-1185">Reference proteome</keyword>
<comment type="similarity">
    <text evidence="2">Belongs to the ATP-dependent AMP-binding enzyme family.</text>
</comment>
<protein>
    <recommendedName>
        <fullName evidence="8">Carrier domain-containing protein</fullName>
    </recommendedName>
</protein>
<keyword evidence="5" id="KW-0677">Repeat</keyword>
<evidence type="ECO:0000256" key="4">
    <source>
        <dbReference type="ARBA" id="ARBA00022553"/>
    </source>
</evidence>
<dbReference type="PROSITE" id="PS00012">
    <property type="entry name" value="PHOSPHOPANTETHEINE"/>
    <property type="match status" value="3"/>
</dbReference>
<dbReference type="InterPro" id="IPR045851">
    <property type="entry name" value="AMP-bd_C_sf"/>
</dbReference>
<dbReference type="SMART" id="SM00823">
    <property type="entry name" value="PKS_PP"/>
    <property type="match status" value="4"/>
</dbReference>
<proteinExistence type="inferred from homology"/>
<dbReference type="Pfam" id="PF00501">
    <property type="entry name" value="AMP-binding"/>
    <property type="match status" value="5"/>
</dbReference>
<dbReference type="Gene3D" id="3.30.559.30">
    <property type="entry name" value="Nonribosomal peptide synthetase, condensation domain"/>
    <property type="match status" value="5"/>
</dbReference>
<dbReference type="GO" id="GO:0043041">
    <property type="term" value="P:amino acid activation for nonribosomal peptide biosynthetic process"/>
    <property type="evidence" value="ECO:0007669"/>
    <property type="project" value="UniProtKB-ARBA"/>
</dbReference>
<dbReference type="Pfam" id="PF00668">
    <property type="entry name" value="Condensation"/>
    <property type="match status" value="5"/>
</dbReference>
<dbReference type="InterPro" id="IPR000873">
    <property type="entry name" value="AMP-dep_synth/lig_dom"/>
</dbReference>
<dbReference type="SUPFAM" id="SSF56801">
    <property type="entry name" value="Acetyl-CoA synthetase-like"/>
    <property type="match status" value="4"/>
</dbReference>
<evidence type="ECO:0000256" key="5">
    <source>
        <dbReference type="ARBA" id="ARBA00022737"/>
    </source>
</evidence>
<dbReference type="CDD" id="cd19534">
    <property type="entry name" value="E_NRPS"/>
    <property type="match status" value="1"/>
</dbReference>
<dbReference type="FunFam" id="3.30.300.30:FF:000010">
    <property type="entry name" value="Enterobactin synthetase component F"/>
    <property type="match status" value="1"/>
</dbReference>
<evidence type="ECO:0000313" key="10">
    <source>
        <dbReference type="Proteomes" id="UP000192251"/>
    </source>
</evidence>
<feature type="region of interest" description="Disordered" evidence="7">
    <location>
        <begin position="4885"/>
        <end position="4904"/>
    </location>
</feature>
<dbReference type="FunFam" id="3.40.50.12780:FF:000012">
    <property type="entry name" value="Non-ribosomal peptide synthetase"/>
    <property type="match status" value="1"/>
</dbReference>
<dbReference type="NCBIfam" id="TIGR01733">
    <property type="entry name" value="AA-adenyl-dom"/>
    <property type="match status" value="3"/>
</dbReference>
<dbReference type="Pfam" id="PF00550">
    <property type="entry name" value="PP-binding"/>
    <property type="match status" value="4"/>
</dbReference>
<feature type="region of interest" description="Disordered" evidence="7">
    <location>
        <begin position="525"/>
        <end position="547"/>
    </location>
</feature>
<dbReference type="InterPro" id="IPR010071">
    <property type="entry name" value="AA_adenyl_dom"/>
</dbReference>
<evidence type="ECO:0000256" key="7">
    <source>
        <dbReference type="SAM" id="MobiDB-lite"/>
    </source>
</evidence>
<dbReference type="CDD" id="cd19543">
    <property type="entry name" value="DCL_NRPS"/>
    <property type="match status" value="2"/>
</dbReference>
<dbReference type="InterPro" id="IPR023213">
    <property type="entry name" value="CAT-like_dom_sf"/>
</dbReference>
<gene>
    <name evidence="9" type="ORF">B7C62_04555</name>
</gene>
<dbReference type="CDD" id="cd05930">
    <property type="entry name" value="A_NRPS"/>
    <property type="match status" value="2"/>
</dbReference>
<dbReference type="InterPro" id="IPR020806">
    <property type="entry name" value="PKS_PP-bd"/>
</dbReference>
<dbReference type="InterPro" id="IPR001242">
    <property type="entry name" value="Condensation_dom"/>
</dbReference>
<dbReference type="Gene3D" id="3.40.50.12780">
    <property type="entry name" value="N-terminal domain of ligase-like"/>
    <property type="match status" value="4"/>
</dbReference>
<evidence type="ECO:0000256" key="2">
    <source>
        <dbReference type="ARBA" id="ARBA00006432"/>
    </source>
</evidence>
<dbReference type="NCBIfam" id="NF003417">
    <property type="entry name" value="PRK04813.1"/>
    <property type="match status" value="7"/>
</dbReference>
<dbReference type="InterPro" id="IPR010060">
    <property type="entry name" value="NRPS_synth"/>
</dbReference>
<dbReference type="CDD" id="cd19540">
    <property type="entry name" value="LCL_NRPS-like"/>
    <property type="match status" value="1"/>
</dbReference>
<evidence type="ECO:0000256" key="6">
    <source>
        <dbReference type="ARBA" id="ARBA00023194"/>
    </source>
</evidence>
<keyword evidence="4" id="KW-0597">Phosphoprotein</keyword>
<feature type="domain" description="Carrier" evidence="8">
    <location>
        <begin position="1097"/>
        <end position="1171"/>
    </location>
</feature>
<dbReference type="Gene3D" id="3.30.559.10">
    <property type="entry name" value="Chloramphenicol acetyltransferase-like domain"/>
    <property type="match status" value="5"/>
</dbReference>
<dbReference type="GO" id="GO:0008610">
    <property type="term" value="P:lipid biosynthetic process"/>
    <property type="evidence" value="ECO:0007669"/>
    <property type="project" value="UniProtKB-ARBA"/>
</dbReference>
<sequence length="5215" mass="549288">MTPVMTRRTPPRGGGADPASESSPRGRARQPFWFCSLSKCNSASPCERTGFRERLGFCGCSDLVGALCQVEPCVRACVFGCVQGVARPMGLVCDGWAYANRGLAFMTGWSTPASFGQERVWLASRLDPHSPAFNVPAVVGLSGAALGAQDVAAALSTVVRRHESLRTSLAETADGSLHQTVHEHVEVALDEEDLRSLGRAAAGRRVGELLAELAAAPFDLGRAPLFRARLVRLSETDRQLLMVVHHSAFDAASVALLDHEITELCRAAAEGRPAELPHLPVQYADYSAWQRSRYDNGELAPELAHWRERLAGLPPVHALPLDRRRPPVRSDAGDTVRFAVPEEAAAAVAALARHGGTTPFTVLLAAFTALLARTSGSTDVVVGVPVSGRVLPEVAPLIGMFVNTVVLRTDASGDPAFGELVARTRDAVADALEHAELPFQKLAEELAPERDPSVSPLCQIMFNYLPESGSELIDTGTAKDELVLELGPGDGRLSFRTDLFDRRTAQALAERYVRFLAAASPGTRLSELPLTGPGEERSTDARGPRRELPPGLVPELFEARAAAHPDAPALVDGGLRLSYAELNGRANRLARLLVRRGAGPERRIALILPRSAEMVVAVLAVFKAGAAYVPIDPELPAARKEFLLTDSAPALVLTRTATADREVSGVPVLALDDPAVLAELAGAAGADVVGACAAGTDVAGAGASGIDAAGTGAPRTADPRAVASGTAAADLTDADRGAPLRPDGLAYVLYTSGSTGRPKGVMVPHSGLSNLAHAHIDLLSIGPHDRVANRSAWSFDISVLELVSTLVAGAALVVTRHEPALLGTELADWLRRYEVTHLLAPTPVVTTLPAGPPPALRVVFTGGEACPAELVARLGSDVSFVNGYGPTETTVVATTWPGRRQPPTAVAPIGRPLPNTACHVLDDRLRPVPPGVPGELYVAGPHVARGYTGRAGLTAGRFVADPFGGPGARMYRTGDRVRRNHDGELEFLGRTDRQVKIRGYRIEPGEIETALTERAGVRQAVAVVADAPRRLIAHVVPEPGVRLDAEGLRDELAEVLPRYLVPARITVLEALPLLPNGKLDRAALPTPPPARPATGRRPATEQEAVLCAAVAQALRLDGAGHDDDFFQLGGDSITAISLVARARAAGLRITARQVFQHRTPAALARVAVRADEHARTGGEEAPLVRLDAADRDRLAARHPGHHDVLPLSPLQQGLLFHAQYDDGSPDVYTVQLVLDLAGRPDTDRLRAAGTALLDRHPNLRAGFWTEGSQLVQVIPAPGPMPWQELDLRPLDGARREEAARSFLAEDRARRFDLSAPPLIRMSLLRPADDRHRLVLTCHHILMDGWSMPMLLDELLTGYAGTPQLPPPPAFRDYLAWLAAQDPERSRAAWRRALDGARPCAVAPAEAATRLPATPRRVDLPFSEADTTALTAALRATGVTLNTLAQTAWAMVLGQLTGRDDVVFGGSVAGRPPEVPGIDRMIGLFTNTVPVRVRIRPGETLAALLRRVQDEQSELLAHQHTALADIQRDAGGDLFDTMTAVENYPDAGKLPAGGAADGLRLTGVTVEDATHYPLSLTVVPGPRLLLRLQYRPDLRTAAEARAILARLRSVVAAVSGAPDTAVGRVELSGPAEVTAALALAAGPVRPAAPVEGPAELVARWAAAAGDRTAVSDGDTVLGYAELDRRADRLARFLAARGAGPDRVVALALPRSAGLVVAALAVAKTGAAFLWADPALPKPRQALLVSGARALLAVTAAGHGGGLPPGLPVLDMDSVPDADDGVDGAGLVPDVDDGVDGAGLVPDVDDGLDGAALVPDVDAYADGGRGAEPVAVPDAYADVDAAGGAGDPEPYVPNTYAGTDGDTAWDAVGGPGDPESYVPNTYAGTEGDITWDAVDRAGAPRPDGVRGAVADRAGTAERPEPYALPGAPHHRAAAPPSLPDHLSYVLHTSGSTGTPKPVAVTRRATHTMVRAQVDRFGLDSRSRMAQLAPWTFDAAMSEWLTAMAAGAALVLPPQGEPLVGEALARWAVAAGVTHLQLTPAVLATLPEGSLTGVRTLVVGGESCPPELVARWAPGRRMVNAYGPTEAGDTVTLADCLPEHPGAGVPIGTPVANVSVHVLDAALRPVPPGAPGEVYVAGPGVARGYLGRPADTSERFMACPFGEPGARMYRTGDLACRRAGGELEFLGRADRQVQAHGVRVEPAEAEAEAALAECPGVGQAAVLAVGEPPRLVAYAAPGAGRELPSPADLIARLAGVLPRHLVPSVVVPLAALPLNAHGKVDRQALPDPGAPRGGTRREPGTERERVLCAAVADTLCLDAVGPDDDFFGIGGDSISSIQLVARARAAGLRLTARQIFEHRTPAALAAVASALRAEDGADVPVGPLAAWPIAAWLREQGAPLDGFAQSTVLGTPAGTTEARLRAGIGALLDRHDALRLRLSPGWALDIAPRGAVSAADCWRRVDVAGLDREALRTAVEAERAGDGGGFDLEAGVVLRAVWFDAGPGEPGHLLLTVHHLAVDGYSWRVLVPDLIAAVTSAAAGEEVRLPEVGTSLRRWTRLLHEQAAGPRRRAELPYWLRVTEPVTAPALARRPLDPARDTYGRARFRTGFVPAELTADLLTGVPAAFGGTVQDVLLTALAMAVAEHRRERGEPGGAALLVDVEGHGREEIAEGVDLTRTVGWFTSMYPVRLDLGEHDPAELSDGGPATGRALKRVKEQVRSAPDGGLGYGMLRHLDPGTAAALRDRARAEILFNYLGRFDGQTDTGAWSPTVEPGGPAGGLAPDMAMPHALELNAMVVDGPSGPALSATWSWAPGALDDRTAEQLAEGWQRALHVLCAHVRTHGGGRTPSDFPLARLDQDEVDLLTREHPDVLDILPLTPLQEGLLFHSGYDDGPDLYTLQLYVDLVGPVDADAVRRAGRLMLRRHPNLRAAFHWQGLRRPVQVITDHEDFAWRETDLGALDASERRAALDRLEAADRDRRFDLTRAPLMRMAFIRLAPDRHRLLVTHHHTLIDGWSTPLFVRELLRLAADGGDTGALPPVRPYRDFLAWLDAQDTEASLAAWTEALAELDGPTLVAEDSGKRHLPVRPRELTAELDADTTAALTTALREHGLTLHTAVLGVWATVLARLTGRDDVVFGATVSGRPGELDGSGEMLGLFINTVPVRVRSRPGDTVTRLLRDIAAGQAELLAHHHVPLSEIQRTTGHDALFDTAVVVENFPADPDDDGTAPADAPRIAGAGGYDATHYTLDLTVVPHERLRIVLRHRPDTFGEAAAAAVLDQVVELLHTLVAEPEAPVGRLRAPADAERSRRLAGSAARPWAATPPLPSDGLLPDLFQARAADCAERTAVADGDRSYSYAELNARANRLARLLVARGAGPEQVVAVAVPRSVDAVVAVLAVAKTGAAFLPVDLDYPARRVAVMLADARPCLAVATAATAGVLPPEIEPLLLDKAFTTRPSEAGHLVGLTGAAASVPYDVGPDALPSADTGLTGLPLSDTDLTDADRLAPLRPEHPVYVLFTSGSTGRPKAVAVTHTGVANMAAVQIDRFGVDADSRVSQLASWSFDAAMSELCTALLTGAALVLPPAGAVLVGEPLAHWIEQSKVSHVQLTPAVLGTLPDGALAGVTTLVVGGEACPGELAERWSAGRRMLNTYGPTEAADTVTLADCGPVGGAAVAPIGRPVPRVGAYVLDAALQPVAEGAAGELHVTGAGLARGYLGRSARTAERFTACPFGAPGERMYRTGDLVRRRADGQLEFLGRADQQVKIRGVRVEPAEIEAAIGALPEVARAVVVVREDRSGDVRLVAYAVPAPGARLEGAAVRGSLARTLPRALVPAAVVALPELPFTPNGKLDRAALPAPPPAAAGARAARTPAEQVLCELFADVLGVPVAGADDDFFDLGGHSLLATRLTGRVRDALGVETDIRTLFEHPTPAALAAELAGRAGIPVRPRPEPAARPERLPLSYGQRRFWFLNELAGGAVNNSMPLALRLPGGADTTALRQALDDVADRHESLRTVFPTGPDGVPHQHIRAEGRPPLTTLACAPEELAGAMAEALGHGFDLATRTPLRAHLFTTGPGDSVVLLVLHHIAGDGWSLGVLAEDLYTAYTARRAGRAPGWQPLPVQYADVTLWQQGLLGAPDAPGSTHARQLEHWRRTLAGLPDCTPLPTDRPRTAATGDHGGTVTLGLDAGLHARLLGVARRTGTTLFMVLQTALSALLTRLGAGTDIPLGTPVSGRGDASLDRLVGCFVNFLVLRADTGGDPTFRRLLERVRETDLAAYAHADLPFESLVEALNPARTPARHPLFQVVLSLQTATAADGGFEEVPVEPATAQFDLFFEVTERRAGDGAPQGLDCHLGYRGDLYDRDTAHAFHQWFGTLLRAMAADIDQPIGRPRLLTAPERHRLLHEWNDTGTPAAPDVVTAFRRQARRTPRADAVIGENGSLGYADLDRWSDRLAHHLTGRGIGPGSLVALPLPRTEKFLVAVLAVLKAGAAYLPLDPGHPADRLRQVLDDAAPDLVLEAVPYEDDLTAPGSEADGPVRPPSASDPAYVIYTSATTGPPKGVVIGRGALANLMGALSGLLRLAPGDRMLSVTTAAFDMSVPELYGPLLSGAAVVLAGPGTVRDPVALARRCAETSVTVVHATPSLWQSLAESAPELLPVLRKFTGAEALPAGLADRLSGPGGELTNLYGPTETTVWSTAARLTGPVTGQPIGTPLANTRAYVLDERLRPVPPGVTGELYLAGAGLAQGYLRRPVPTAERFTACPWGPPGARMYRTGDLARWTAAGRLEYLGRADRQIKLRGYRIEPGEVEAALLSHPRVARAAVLVREDRPGDRRLVAYVVPAEGPAGGPAEGGGLDHAALRAHAARTLPPYMVPGAVVELAALPRTPNGKLDHRALPAPSPARPGLPARSHREELLRQLFAEVLGVEHVGADDNFFDLGGHSLLAAALAGRIRDGLGVELGVGLLFESPTPGTLAARLESGDGGGDGGRGLDVLLPIRTTGSLAPLFCVAPIAGLAWCYTGLLRHLHPERPVYGLQSRIAAPGRPLPGSLAEVAADHLEQIRSVRPTGPYHLLGWSYGGLVAHEIAVRLRQEGAPVGLLALLDAQPVDDGRLAAPVDPVAALHRLLGPETGAELAPELAGVVANNARLAAAHRPGRFDGDLDLFPATGEPEPARPAAWTGHTTGELRVHPIACVHDDMTRPEPLRRIGAALDDLLRQRP</sequence>
<dbReference type="GO" id="GO:0072330">
    <property type="term" value="P:monocarboxylic acid biosynthetic process"/>
    <property type="evidence" value="ECO:0007669"/>
    <property type="project" value="UniProtKB-ARBA"/>
</dbReference>
<evidence type="ECO:0000256" key="3">
    <source>
        <dbReference type="ARBA" id="ARBA00022450"/>
    </source>
</evidence>
<dbReference type="InterPro" id="IPR025110">
    <property type="entry name" value="AMP-bd_C"/>
</dbReference>
<dbReference type="PANTHER" id="PTHR45527:SF1">
    <property type="entry name" value="FATTY ACID SYNTHASE"/>
    <property type="match status" value="1"/>
</dbReference>
<dbReference type="Pfam" id="PF13193">
    <property type="entry name" value="AMP-binding_C"/>
    <property type="match status" value="4"/>
</dbReference>
<dbReference type="GO" id="GO:0017000">
    <property type="term" value="P:antibiotic biosynthetic process"/>
    <property type="evidence" value="ECO:0007669"/>
    <property type="project" value="UniProtKB-KW"/>
</dbReference>
<dbReference type="SMART" id="SM00824">
    <property type="entry name" value="PKS_TE"/>
    <property type="match status" value="1"/>
</dbReference>
<evidence type="ECO:0000256" key="1">
    <source>
        <dbReference type="ARBA" id="ARBA00001957"/>
    </source>
</evidence>
<feature type="region of interest" description="Disordered" evidence="7">
    <location>
        <begin position="2277"/>
        <end position="2299"/>
    </location>
</feature>
<dbReference type="InterPro" id="IPR042099">
    <property type="entry name" value="ANL_N_sf"/>
</dbReference>
<dbReference type="PANTHER" id="PTHR45527">
    <property type="entry name" value="NONRIBOSOMAL PEPTIDE SYNTHETASE"/>
    <property type="match status" value="1"/>
</dbReference>
<dbReference type="NCBIfam" id="TIGR01720">
    <property type="entry name" value="NRPS-para261"/>
    <property type="match status" value="1"/>
</dbReference>
<dbReference type="InterPro" id="IPR020802">
    <property type="entry name" value="TesA-like"/>
</dbReference>
<evidence type="ECO:0000259" key="8">
    <source>
        <dbReference type="PROSITE" id="PS50075"/>
    </source>
</evidence>
<feature type="region of interest" description="Disordered" evidence="7">
    <location>
        <begin position="1"/>
        <end position="26"/>
    </location>
</feature>